<comment type="caution">
    <text evidence="4">The sequence shown here is derived from an EMBL/GenBank/DDBJ whole genome shotgun (WGS) entry which is preliminary data.</text>
</comment>
<dbReference type="InterPro" id="IPR046848">
    <property type="entry name" value="E_motif"/>
</dbReference>
<dbReference type="PANTHER" id="PTHR47926:SF515">
    <property type="entry name" value="UMP-CMP KINASE"/>
    <property type="match status" value="1"/>
</dbReference>
<dbReference type="SUPFAM" id="SSF48452">
    <property type="entry name" value="TPR-like"/>
    <property type="match status" value="1"/>
</dbReference>
<evidence type="ECO:0000256" key="2">
    <source>
        <dbReference type="PROSITE-ProRule" id="PRU00708"/>
    </source>
</evidence>
<evidence type="ECO:0000256" key="3">
    <source>
        <dbReference type="SAM" id="MobiDB-lite"/>
    </source>
</evidence>
<feature type="repeat" description="PPR" evidence="2">
    <location>
        <begin position="148"/>
        <end position="182"/>
    </location>
</feature>
<accession>A0A5A7PRY7</accession>
<organism evidence="4 5">
    <name type="scientific">Striga asiatica</name>
    <name type="common">Asiatic witchweed</name>
    <name type="synonym">Buchnera asiatica</name>
    <dbReference type="NCBI Taxonomy" id="4170"/>
    <lineage>
        <taxon>Eukaryota</taxon>
        <taxon>Viridiplantae</taxon>
        <taxon>Streptophyta</taxon>
        <taxon>Embryophyta</taxon>
        <taxon>Tracheophyta</taxon>
        <taxon>Spermatophyta</taxon>
        <taxon>Magnoliopsida</taxon>
        <taxon>eudicotyledons</taxon>
        <taxon>Gunneridae</taxon>
        <taxon>Pentapetalae</taxon>
        <taxon>asterids</taxon>
        <taxon>lamiids</taxon>
        <taxon>Lamiales</taxon>
        <taxon>Orobanchaceae</taxon>
        <taxon>Buchnereae</taxon>
        <taxon>Striga</taxon>
    </lineage>
</organism>
<dbReference type="InterPro" id="IPR011990">
    <property type="entry name" value="TPR-like_helical_dom_sf"/>
</dbReference>
<protein>
    <submittedName>
        <fullName evidence="4">Pentatricopeptide repeat-containing protein</fullName>
    </submittedName>
</protein>
<keyword evidence="5" id="KW-1185">Reference proteome</keyword>
<evidence type="ECO:0000313" key="4">
    <source>
        <dbReference type="EMBL" id="GER35047.1"/>
    </source>
</evidence>
<dbReference type="OrthoDB" id="1882394at2759"/>
<dbReference type="AlphaFoldDB" id="A0A5A7PRY7"/>
<keyword evidence="1" id="KW-0677">Repeat</keyword>
<feature type="compositionally biased region" description="Basic residues" evidence="3">
    <location>
        <begin position="25"/>
        <end position="35"/>
    </location>
</feature>
<dbReference type="Pfam" id="PF13041">
    <property type="entry name" value="PPR_2"/>
    <property type="match status" value="2"/>
</dbReference>
<sequence length="522" mass="58285">MNLCFHCQCLVPSFSCSASRKKTEKHSIKIHRHNKPNSPYPKSSPTPLLPARKTQPESRIHALDAVVNQLEAAAKNGIVLNDPQTFASLLETCFRLKSLDHGLRIHKLIPETLLRKNEGVASKLLRLYASTGELENAHEMFDQMPHRSTFIWNSLISGYKDTGSYEDALALYFQMAEEGVGPDQHTFPRALKSCGGLGSVRVGEEIHRHVIKSGFSKNAFVANALVDMYAKCGNISRARKVFDAIEGKELVSWNSMINGYLKHGLISKALSAFRKMVEEGFEPDQVTLSAVLAGGPHYRIGTQIHGWAARRGLDWDLSVANSLIVFYSCRRRISLRARWLFERMPKKDVVSWNSVISAHANDDPSLAIEYFDRMTEYYSNVSPDEITFVSLLSACARLGKVREGERIFSEMEGKYGVAPCAEHYACMVNLYARAGLIGEAYEFIVEKMGDEEAGPTAWGALLYGCYLYGDADVGGIAGARLFEMEPDVERNFELLIEIYSEAGRDGDAERVRSMMMERGLGV</sequence>
<dbReference type="GO" id="GO:0009451">
    <property type="term" value="P:RNA modification"/>
    <property type="evidence" value="ECO:0007669"/>
    <property type="project" value="InterPro"/>
</dbReference>
<dbReference type="InterPro" id="IPR002885">
    <property type="entry name" value="PPR_rpt"/>
</dbReference>
<name>A0A5A7PRY7_STRAF</name>
<evidence type="ECO:0000313" key="5">
    <source>
        <dbReference type="Proteomes" id="UP000325081"/>
    </source>
</evidence>
<dbReference type="Pfam" id="PF01535">
    <property type="entry name" value="PPR"/>
    <property type="match status" value="5"/>
</dbReference>
<dbReference type="PANTHER" id="PTHR47926">
    <property type="entry name" value="PENTATRICOPEPTIDE REPEAT-CONTAINING PROTEIN"/>
    <property type="match status" value="1"/>
</dbReference>
<proteinExistence type="predicted"/>
<dbReference type="FunFam" id="1.25.40.10:FF:000285">
    <property type="entry name" value="Pentatricopeptide repeat-containing protein, chloroplastic"/>
    <property type="match status" value="1"/>
</dbReference>
<feature type="compositionally biased region" description="Pro residues" evidence="3">
    <location>
        <begin position="38"/>
        <end position="48"/>
    </location>
</feature>
<reference evidence="5" key="1">
    <citation type="journal article" date="2019" name="Curr. Biol.">
        <title>Genome Sequence of Striga asiatica Provides Insight into the Evolution of Plant Parasitism.</title>
        <authorList>
            <person name="Yoshida S."/>
            <person name="Kim S."/>
            <person name="Wafula E.K."/>
            <person name="Tanskanen J."/>
            <person name="Kim Y.M."/>
            <person name="Honaas L."/>
            <person name="Yang Z."/>
            <person name="Spallek T."/>
            <person name="Conn C.E."/>
            <person name="Ichihashi Y."/>
            <person name="Cheong K."/>
            <person name="Cui S."/>
            <person name="Der J.P."/>
            <person name="Gundlach H."/>
            <person name="Jiao Y."/>
            <person name="Hori C."/>
            <person name="Ishida J.K."/>
            <person name="Kasahara H."/>
            <person name="Kiba T."/>
            <person name="Kim M.S."/>
            <person name="Koo N."/>
            <person name="Laohavisit A."/>
            <person name="Lee Y.H."/>
            <person name="Lumba S."/>
            <person name="McCourt P."/>
            <person name="Mortimer J.C."/>
            <person name="Mutuku J.M."/>
            <person name="Nomura T."/>
            <person name="Sasaki-Sekimoto Y."/>
            <person name="Seto Y."/>
            <person name="Wang Y."/>
            <person name="Wakatake T."/>
            <person name="Sakakibara H."/>
            <person name="Demura T."/>
            <person name="Yamaguchi S."/>
            <person name="Yoneyama K."/>
            <person name="Manabe R.I."/>
            <person name="Nelson D.C."/>
            <person name="Schulman A.H."/>
            <person name="Timko M.P."/>
            <person name="dePamphilis C.W."/>
            <person name="Choi D."/>
            <person name="Shirasu K."/>
        </authorList>
    </citation>
    <scope>NUCLEOTIDE SEQUENCE [LARGE SCALE GENOMIC DNA]</scope>
    <source>
        <strain evidence="5">cv. UVA1</strain>
    </source>
</reference>
<dbReference type="InterPro" id="IPR046960">
    <property type="entry name" value="PPR_At4g14850-like_plant"/>
</dbReference>
<dbReference type="FunFam" id="1.25.40.10:FF:000729">
    <property type="entry name" value="Pentatricopeptide repeat-containing protein At4g25270, chloroplastic"/>
    <property type="match status" value="1"/>
</dbReference>
<dbReference type="Pfam" id="PF20431">
    <property type="entry name" value="E_motif"/>
    <property type="match status" value="1"/>
</dbReference>
<gene>
    <name evidence="4" type="ORF">STAS_11300</name>
</gene>
<evidence type="ECO:0000256" key="1">
    <source>
        <dbReference type="ARBA" id="ARBA00022737"/>
    </source>
</evidence>
<dbReference type="PROSITE" id="PS51375">
    <property type="entry name" value="PPR"/>
    <property type="match status" value="3"/>
</dbReference>
<feature type="repeat" description="PPR" evidence="2">
    <location>
        <begin position="384"/>
        <end position="414"/>
    </location>
</feature>
<feature type="region of interest" description="Disordered" evidence="3">
    <location>
        <begin position="25"/>
        <end position="55"/>
    </location>
</feature>
<dbReference type="NCBIfam" id="TIGR00756">
    <property type="entry name" value="PPR"/>
    <property type="match status" value="3"/>
</dbReference>
<dbReference type="Gene3D" id="1.25.40.10">
    <property type="entry name" value="Tetratricopeptide repeat domain"/>
    <property type="match status" value="3"/>
</dbReference>
<feature type="repeat" description="PPR" evidence="2">
    <location>
        <begin position="249"/>
        <end position="283"/>
    </location>
</feature>
<dbReference type="FunFam" id="1.25.40.10:FF:000158">
    <property type="entry name" value="pentatricopeptide repeat-containing protein At2g33680"/>
    <property type="match status" value="1"/>
</dbReference>
<dbReference type="Proteomes" id="UP000325081">
    <property type="component" value="Unassembled WGS sequence"/>
</dbReference>
<dbReference type="EMBL" id="BKCP01004960">
    <property type="protein sequence ID" value="GER35047.1"/>
    <property type="molecule type" value="Genomic_DNA"/>
</dbReference>
<dbReference type="GO" id="GO:0003723">
    <property type="term" value="F:RNA binding"/>
    <property type="evidence" value="ECO:0007669"/>
    <property type="project" value="InterPro"/>
</dbReference>
<dbReference type="GO" id="GO:0099402">
    <property type="term" value="P:plant organ development"/>
    <property type="evidence" value="ECO:0007669"/>
    <property type="project" value="UniProtKB-ARBA"/>
</dbReference>